<keyword evidence="3" id="KW-1185">Reference proteome</keyword>
<dbReference type="OrthoDB" id="194358at2759"/>
<evidence type="ECO:0000256" key="1">
    <source>
        <dbReference type="PROSITE-ProRule" id="PRU00023"/>
    </source>
</evidence>
<organism evidence="2 3">
    <name type="scientific">Stylophora pistillata</name>
    <name type="common">Smooth cauliflower coral</name>
    <dbReference type="NCBI Taxonomy" id="50429"/>
    <lineage>
        <taxon>Eukaryota</taxon>
        <taxon>Metazoa</taxon>
        <taxon>Cnidaria</taxon>
        <taxon>Anthozoa</taxon>
        <taxon>Hexacorallia</taxon>
        <taxon>Scleractinia</taxon>
        <taxon>Astrocoeniina</taxon>
        <taxon>Pocilloporidae</taxon>
        <taxon>Stylophora</taxon>
    </lineage>
</organism>
<proteinExistence type="predicted"/>
<dbReference type="PROSITE" id="PS50297">
    <property type="entry name" value="ANK_REP_REGION"/>
    <property type="match status" value="1"/>
</dbReference>
<evidence type="ECO:0000313" key="2">
    <source>
        <dbReference type="EMBL" id="PFX18933.1"/>
    </source>
</evidence>
<gene>
    <name evidence="2" type="primary">ANKRD40</name>
    <name evidence="2" type="ORF">AWC38_SpisGene16675</name>
</gene>
<accession>A0A2B4RQ50</accession>
<name>A0A2B4RQ50_STYPI</name>
<dbReference type="InterPro" id="IPR036770">
    <property type="entry name" value="Ankyrin_rpt-contain_sf"/>
</dbReference>
<dbReference type="InterPro" id="IPR002110">
    <property type="entry name" value="Ankyrin_rpt"/>
</dbReference>
<dbReference type="EMBL" id="LSMT01000384">
    <property type="protein sequence ID" value="PFX18933.1"/>
    <property type="molecule type" value="Genomic_DNA"/>
</dbReference>
<dbReference type="PANTHER" id="PTHR24192:SF3">
    <property type="entry name" value="ANKYRIN REPEAT DOMAIN 40"/>
    <property type="match status" value="1"/>
</dbReference>
<dbReference type="Proteomes" id="UP000225706">
    <property type="component" value="Unassembled WGS sequence"/>
</dbReference>
<dbReference type="AlphaFoldDB" id="A0A2B4RQ50"/>
<dbReference type="STRING" id="50429.A0A2B4RQ50"/>
<dbReference type="Gene3D" id="1.25.40.20">
    <property type="entry name" value="Ankyrin repeat-containing domain"/>
    <property type="match status" value="1"/>
</dbReference>
<dbReference type="SMART" id="SM00248">
    <property type="entry name" value="ANK"/>
    <property type="match status" value="1"/>
</dbReference>
<feature type="repeat" description="ANK" evidence="1">
    <location>
        <begin position="2"/>
        <end position="34"/>
    </location>
</feature>
<reference evidence="3" key="1">
    <citation type="journal article" date="2017" name="bioRxiv">
        <title>Comparative analysis of the genomes of Stylophora pistillata and Acropora digitifera provides evidence for extensive differences between species of corals.</title>
        <authorList>
            <person name="Voolstra C.R."/>
            <person name="Li Y."/>
            <person name="Liew Y.J."/>
            <person name="Baumgarten S."/>
            <person name="Zoccola D."/>
            <person name="Flot J.-F."/>
            <person name="Tambutte S."/>
            <person name="Allemand D."/>
            <person name="Aranda M."/>
        </authorList>
    </citation>
    <scope>NUCLEOTIDE SEQUENCE [LARGE SCALE GENOMIC DNA]</scope>
</reference>
<keyword evidence="1" id="KW-0040">ANK repeat</keyword>
<protein>
    <submittedName>
        <fullName evidence="2">Ankyrin repeat domain-containing protein 40</fullName>
    </submittedName>
</protein>
<dbReference type="SUPFAM" id="SSF48403">
    <property type="entry name" value="Ankyrin repeat"/>
    <property type="match status" value="1"/>
</dbReference>
<dbReference type="PROSITE" id="PS50088">
    <property type="entry name" value="ANK_REPEAT"/>
    <property type="match status" value="1"/>
</dbReference>
<comment type="caution">
    <text evidence="2">The sequence shown here is derived from an EMBL/GenBank/DDBJ whole genome shotgun (WGS) entry which is preliminary data.</text>
</comment>
<dbReference type="Pfam" id="PF00023">
    <property type="entry name" value="Ank"/>
    <property type="match status" value="1"/>
</dbReference>
<dbReference type="PANTHER" id="PTHR24192">
    <property type="entry name" value="ANKYRIN REPEAT DOMAIN 40"/>
    <property type="match status" value="1"/>
</dbReference>
<sequence length="443" mass="50549">MNGWTPLHWAAKRGHLSIVKYLVQEGVNAAALTYKGETAAKLSNDSGIRKLLGESDGTESSQASESLPIVPNYLRNPEFFYAEKVTFGKEDPRFRQQETTISNTWKHESSTDTNASVYSNCYAAHSEKEIVVKLRVADSEEKDFIEVDLDKSNLTFRFLVTIFCQELGIEANNIKKIRKLPNTIVRNDKDVKRLVPFQELEMALKRSLAWTGSFRMSKNSLTLLIIVKAKRNNGVCYVGLDLEQGKFIRPTLRKRTSAWLPKDPDLQIGEVHLFEKNRDLLQISHPHLQDNVFVNYLGAAGSSDVQLREKALGTRLSDVGMFDILVEYSHQTIKEVFGNREEFNGEYFHEHTRCPSVGIYRCTRKNLNTLFDSDRSQRRCEIIEDGRQKPFIFLITAINDALPAVADEEDVLVILGLGKPYRGSSCQYQHWRCYILVIGFVSR</sequence>
<evidence type="ECO:0000313" key="3">
    <source>
        <dbReference type="Proteomes" id="UP000225706"/>
    </source>
</evidence>
<dbReference type="InterPro" id="IPR039195">
    <property type="entry name" value="ANKRD40"/>
</dbReference>